<dbReference type="OrthoDB" id="5501943at2"/>
<dbReference type="EMBL" id="CP040098">
    <property type="protein sequence ID" value="QCQ22381.1"/>
    <property type="molecule type" value="Genomic_DNA"/>
</dbReference>
<keyword evidence="2" id="KW-1185">Reference proteome</keyword>
<gene>
    <name evidence="1" type="ORF">FDQ92_09545</name>
</gene>
<proteinExistence type="predicted"/>
<reference evidence="1 2" key="2">
    <citation type="submission" date="2019-05" db="EMBL/GenBank/DDBJ databases">
        <authorList>
            <person name="Suflita J.M."/>
            <person name="Marks C.R."/>
        </authorList>
    </citation>
    <scope>NUCLEOTIDE SEQUENCE [LARGE SCALE GENOMIC DNA]</scope>
    <source>
        <strain evidence="1 2">ALDC</strain>
    </source>
</reference>
<name>A0A4V1ERP7_9BACT</name>
<dbReference type="KEGG" id="dax:FDQ92_09545"/>
<dbReference type="AlphaFoldDB" id="A0A4V1ERP7"/>
<dbReference type="Proteomes" id="UP000298602">
    <property type="component" value="Chromosome"/>
</dbReference>
<accession>A0A4V1ERP7</accession>
<evidence type="ECO:0000313" key="1">
    <source>
        <dbReference type="EMBL" id="QCQ22381.1"/>
    </source>
</evidence>
<protein>
    <submittedName>
        <fullName evidence="1">Uncharacterized protein</fullName>
    </submittedName>
</protein>
<evidence type="ECO:0000313" key="2">
    <source>
        <dbReference type="Proteomes" id="UP000298602"/>
    </source>
</evidence>
<sequence>MPSWRRSTTRHIDILYANHWPEVVPLLAEWVRPGDALVTEDAPSPEFVQMLAGDLPIDDYLMLTDIEFPEFGRRMCRLWQRLHQAGVTVIQVEPFIEKLLEIHTLFATGGTPDQIEKDSIRGQVYQAEREAIGALIEFYQASLAADFDTVVDATLRFARCDARRFVLRDRMRAEAIARLLATHPRLCVEAGQIHLALVRFLRRRVPETVAVKPVFLMRTIVRRLGGRGHLYPPGDLLTLLYVFNREALDRPRHRLLAARALIYAKVAAKDEIVQDAGLYPRTLDDLRTIALVNRLSYRDCHEMFAKIRRQAGAGARQALAVYLRRP</sequence>
<organism evidence="1 2">
    <name type="scientific">Desulfoglaeba alkanexedens ALDC</name>
    <dbReference type="NCBI Taxonomy" id="980445"/>
    <lineage>
        <taxon>Bacteria</taxon>
        <taxon>Pseudomonadati</taxon>
        <taxon>Thermodesulfobacteriota</taxon>
        <taxon>Syntrophobacteria</taxon>
        <taxon>Syntrophobacterales</taxon>
        <taxon>Syntrophobacteraceae</taxon>
        <taxon>Desulfoglaeba</taxon>
    </lineage>
</organism>
<dbReference type="RefSeq" id="WP_137424515.1">
    <property type="nucleotide sequence ID" value="NZ_CP040098.1"/>
</dbReference>
<reference evidence="1 2" key="1">
    <citation type="submission" date="2019-05" db="EMBL/GenBank/DDBJ databases">
        <title>The Complete Genome Sequence of the n-alkane-degrading Desulfoglaeba alkanexedens ALDC reveals multiple alkylsuccinate synthase gene clusters.</title>
        <authorList>
            <person name="Callaghan A.V."/>
            <person name="Davidova I.A."/>
            <person name="Duncan K.E."/>
            <person name="Morris B."/>
            <person name="McInerney M.J."/>
        </authorList>
    </citation>
    <scope>NUCLEOTIDE SEQUENCE [LARGE SCALE GENOMIC DNA]</scope>
    <source>
        <strain evidence="1 2">ALDC</strain>
    </source>
</reference>